<evidence type="ECO:0000313" key="7">
    <source>
        <dbReference type="EMBL" id="GLQ05345.1"/>
    </source>
</evidence>
<reference evidence="7" key="1">
    <citation type="journal article" date="2014" name="Int. J. Syst. Evol. Microbiol.">
        <title>Complete genome of a new Firmicutes species belonging to the dominant human colonic microbiota ('Ruminococcus bicirculans') reveals two chromosomes and a selective capacity to utilize plant glucans.</title>
        <authorList>
            <consortium name="NISC Comparative Sequencing Program"/>
            <person name="Wegmann U."/>
            <person name="Louis P."/>
            <person name="Goesmann A."/>
            <person name="Henrissat B."/>
            <person name="Duncan S.H."/>
            <person name="Flint H.J."/>
        </authorList>
    </citation>
    <scope>NUCLEOTIDE SEQUENCE</scope>
    <source>
        <strain evidence="7">NBRC 103408</strain>
    </source>
</reference>
<dbReference type="SMART" id="SM00382">
    <property type="entry name" value="AAA"/>
    <property type="match status" value="1"/>
</dbReference>
<dbReference type="PANTHER" id="PTHR43087:SF1">
    <property type="entry name" value="LAO_AO TRANSPORT SYSTEM ATPASE"/>
    <property type="match status" value="1"/>
</dbReference>
<dbReference type="Gene3D" id="1.20.5.170">
    <property type="match status" value="1"/>
</dbReference>
<reference evidence="7" key="2">
    <citation type="submission" date="2023-01" db="EMBL/GenBank/DDBJ databases">
        <title>Draft genome sequence of Sneathiella chinensis strain NBRC 103408.</title>
        <authorList>
            <person name="Sun Q."/>
            <person name="Mori K."/>
        </authorList>
    </citation>
    <scope>NUCLEOTIDE SEQUENCE</scope>
    <source>
        <strain evidence="7">NBRC 103408</strain>
    </source>
</reference>
<dbReference type="RefSeq" id="WP_284347782.1">
    <property type="nucleotide sequence ID" value="NZ_BSNF01000001.1"/>
</dbReference>
<dbReference type="Gene3D" id="3.40.50.300">
    <property type="entry name" value="P-loop containing nucleotide triphosphate hydrolases"/>
    <property type="match status" value="1"/>
</dbReference>
<evidence type="ECO:0000256" key="1">
    <source>
        <dbReference type="ARBA" id="ARBA00009625"/>
    </source>
</evidence>
<dbReference type="InterPro" id="IPR003593">
    <property type="entry name" value="AAA+_ATPase"/>
</dbReference>
<keyword evidence="4" id="KW-0342">GTP-binding</keyword>
<comment type="caution">
    <text evidence="7">The sequence shown here is derived from an EMBL/GenBank/DDBJ whole genome shotgun (WGS) entry which is preliminary data.</text>
</comment>
<keyword evidence="3" id="KW-0378">Hydrolase</keyword>
<accession>A0ABQ5U0Z3</accession>
<organism evidence="7 8">
    <name type="scientific">Sneathiella chinensis</name>
    <dbReference type="NCBI Taxonomy" id="349750"/>
    <lineage>
        <taxon>Bacteria</taxon>
        <taxon>Pseudomonadati</taxon>
        <taxon>Pseudomonadota</taxon>
        <taxon>Alphaproteobacteria</taxon>
        <taxon>Sneathiellales</taxon>
        <taxon>Sneathiellaceae</taxon>
        <taxon>Sneathiella</taxon>
    </lineage>
</organism>
<dbReference type="CDD" id="cd03114">
    <property type="entry name" value="MMAA-like"/>
    <property type="match status" value="1"/>
</dbReference>
<dbReference type="Proteomes" id="UP001161409">
    <property type="component" value="Unassembled WGS sequence"/>
</dbReference>
<gene>
    <name evidence="7" type="ORF">GCM10007924_05660</name>
</gene>
<evidence type="ECO:0000256" key="2">
    <source>
        <dbReference type="ARBA" id="ARBA00022741"/>
    </source>
</evidence>
<keyword evidence="2" id="KW-0547">Nucleotide-binding</keyword>
<dbReference type="InterPro" id="IPR027417">
    <property type="entry name" value="P-loop_NTPase"/>
</dbReference>
<dbReference type="PANTHER" id="PTHR43087">
    <property type="entry name" value="LYSINE/ARGININE/ORNITHINE TRANSPORT SYSTEM KINASE"/>
    <property type="match status" value="1"/>
</dbReference>
<dbReference type="NCBIfam" id="TIGR00750">
    <property type="entry name" value="lao"/>
    <property type="match status" value="1"/>
</dbReference>
<keyword evidence="5" id="KW-0143">Chaperone</keyword>
<dbReference type="SUPFAM" id="SSF52540">
    <property type="entry name" value="P-loop containing nucleoside triphosphate hydrolases"/>
    <property type="match status" value="1"/>
</dbReference>
<protein>
    <submittedName>
        <fullName evidence="7">Transporter</fullName>
    </submittedName>
</protein>
<proteinExistence type="inferred from homology"/>
<dbReference type="Pfam" id="PF03308">
    <property type="entry name" value="MeaB"/>
    <property type="match status" value="1"/>
</dbReference>
<evidence type="ECO:0000313" key="8">
    <source>
        <dbReference type="Proteomes" id="UP001161409"/>
    </source>
</evidence>
<keyword evidence="8" id="KW-1185">Reference proteome</keyword>
<evidence type="ECO:0000256" key="4">
    <source>
        <dbReference type="ARBA" id="ARBA00023134"/>
    </source>
</evidence>
<dbReference type="EMBL" id="BSNF01000001">
    <property type="protein sequence ID" value="GLQ05345.1"/>
    <property type="molecule type" value="Genomic_DNA"/>
</dbReference>
<dbReference type="InterPro" id="IPR005129">
    <property type="entry name" value="GTPase_ArgK"/>
</dbReference>
<evidence type="ECO:0000256" key="5">
    <source>
        <dbReference type="ARBA" id="ARBA00023186"/>
    </source>
</evidence>
<comment type="similarity">
    <text evidence="1">Belongs to the SIMIBI class G3E GTPase family. ArgK/MeaB subfamily.</text>
</comment>
<evidence type="ECO:0000259" key="6">
    <source>
        <dbReference type="SMART" id="SM00382"/>
    </source>
</evidence>
<name>A0ABQ5U0Z3_9PROT</name>
<sequence>MPMSVQDLVIGLRAGNRASLARAITIVENGGPTTGEILQAISGDLGRATVVGFTGAPGAGKSTLVGAFVKALRQRGKSVGVIAVDPSSPLSGGAVLGDRIRMTDHAGDDQVFVRSLASRGHLGGLSRSASHVIDVMDAFGKDFILLETVGAGQSEVEVADIADVKIVVCAPGLGDDVQAIKAGILEIADILVVNKADNPLAERTARQLEARTTGNSGKTVPVLKTIALEGEGLDALADRVETIAALADASQKGKDRPRKLLKTATMEYLAAILEDDGNPALQRLSAKLVRGEVTFEEAAREALSIAVRLES</sequence>
<evidence type="ECO:0000256" key="3">
    <source>
        <dbReference type="ARBA" id="ARBA00022801"/>
    </source>
</evidence>
<dbReference type="InterPro" id="IPR052040">
    <property type="entry name" value="GTPase/Isobutyryl-CoA_mutase"/>
</dbReference>
<feature type="domain" description="AAA+ ATPase" evidence="6">
    <location>
        <begin position="47"/>
        <end position="214"/>
    </location>
</feature>